<feature type="coiled-coil region" evidence="3">
    <location>
        <begin position="182"/>
        <end position="221"/>
    </location>
</feature>
<evidence type="ECO:0000259" key="5">
    <source>
        <dbReference type="PROSITE" id="PS50013"/>
    </source>
</evidence>
<dbReference type="PANTHER" id="PTHR46389">
    <property type="entry name" value="POLYCOMB GROUP PROTEIN PC"/>
    <property type="match status" value="1"/>
</dbReference>
<feature type="compositionally biased region" description="Basic residues" evidence="4">
    <location>
        <begin position="67"/>
        <end position="83"/>
    </location>
</feature>
<name>A0A915PC35_9BILA</name>
<dbReference type="WBParaSite" id="sdigi.contig1.g41.t1">
    <property type="protein sequence ID" value="sdigi.contig1.g41.t1"/>
    <property type="gene ID" value="sdigi.contig1.g41"/>
</dbReference>
<dbReference type="SMART" id="SM00298">
    <property type="entry name" value="CHROMO"/>
    <property type="match status" value="1"/>
</dbReference>
<dbReference type="GO" id="GO:0003682">
    <property type="term" value="F:chromatin binding"/>
    <property type="evidence" value="ECO:0007669"/>
    <property type="project" value="TreeGrafter"/>
</dbReference>
<evidence type="ECO:0000313" key="6">
    <source>
        <dbReference type="Proteomes" id="UP000887581"/>
    </source>
</evidence>
<feature type="region of interest" description="Disordered" evidence="4">
    <location>
        <begin position="59"/>
        <end position="179"/>
    </location>
</feature>
<dbReference type="Proteomes" id="UP000887581">
    <property type="component" value="Unplaced"/>
</dbReference>
<dbReference type="InterPro" id="IPR023779">
    <property type="entry name" value="Chromodomain_CS"/>
</dbReference>
<dbReference type="GO" id="GO:0000785">
    <property type="term" value="C:chromatin"/>
    <property type="evidence" value="ECO:0007669"/>
    <property type="project" value="TreeGrafter"/>
</dbReference>
<dbReference type="PRINTS" id="PR00504">
    <property type="entry name" value="CHROMODOMAIN"/>
</dbReference>
<dbReference type="InterPro" id="IPR023780">
    <property type="entry name" value="Chromo_domain"/>
</dbReference>
<feature type="compositionally biased region" description="Basic and acidic residues" evidence="4">
    <location>
        <begin position="168"/>
        <end position="179"/>
    </location>
</feature>
<keyword evidence="3" id="KW-0175">Coiled coil</keyword>
<feature type="domain" description="Chromo" evidence="5">
    <location>
        <begin position="10"/>
        <end position="47"/>
    </location>
</feature>
<dbReference type="CDD" id="cd18644">
    <property type="entry name" value="CD_polycomb"/>
    <property type="match status" value="1"/>
</dbReference>
<keyword evidence="2" id="KW-0539">Nucleus</keyword>
<evidence type="ECO:0000256" key="4">
    <source>
        <dbReference type="SAM" id="MobiDB-lite"/>
    </source>
</evidence>
<comment type="subcellular location">
    <subcellularLocation>
        <location evidence="1">Nucleus</location>
    </subcellularLocation>
</comment>
<evidence type="ECO:0000256" key="1">
    <source>
        <dbReference type="ARBA" id="ARBA00004123"/>
    </source>
</evidence>
<dbReference type="GO" id="GO:0035102">
    <property type="term" value="C:PRC1 complex"/>
    <property type="evidence" value="ECO:0007669"/>
    <property type="project" value="TreeGrafter"/>
</dbReference>
<protein>
    <submittedName>
        <fullName evidence="7">Chromo domain-containing protein</fullName>
    </submittedName>
</protein>
<dbReference type="Gene3D" id="2.40.50.40">
    <property type="match status" value="1"/>
</dbReference>
<evidence type="ECO:0000256" key="2">
    <source>
        <dbReference type="ARBA" id="ARBA00023242"/>
    </source>
</evidence>
<dbReference type="PROSITE" id="PS00598">
    <property type="entry name" value="CHROMO_1"/>
    <property type="match status" value="1"/>
</dbReference>
<feature type="compositionally biased region" description="Acidic residues" evidence="4">
    <location>
        <begin position="88"/>
        <end position="104"/>
    </location>
</feature>
<feature type="compositionally biased region" description="Basic residues" evidence="4">
    <location>
        <begin position="143"/>
        <end position="154"/>
    </location>
</feature>
<dbReference type="PROSITE" id="PS50013">
    <property type="entry name" value="CHROMO_2"/>
    <property type="match status" value="1"/>
</dbReference>
<dbReference type="InterPro" id="IPR000953">
    <property type="entry name" value="Chromo/chromo_shadow_dom"/>
</dbReference>
<dbReference type="AlphaFoldDB" id="A0A915PC35"/>
<organism evidence="6 7">
    <name type="scientific">Setaria digitata</name>
    <dbReference type="NCBI Taxonomy" id="48799"/>
    <lineage>
        <taxon>Eukaryota</taxon>
        <taxon>Metazoa</taxon>
        <taxon>Ecdysozoa</taxon>
        <taxon>Nematoda</taxon>
        <taxon>Chromadorea</taxon>
        <taxon>Rhabditida</taxon>
        <taxon>Spirurina</taxon>
        <taxon>Spiruromorpha</taxon>
        <taxon>Filarioidea</taxon>
        <taxon>Setariidae</taxon>
        <taxon>Setaria</taxon>
    </lineage>
</organism>
<reference evidence="7" key="1">
    <citation type="submission" date="2022-11" db="UniProtKB">
        <authorList>
            <consortium name="WormBaseParasite"/>
        </authorList>
    </citation>
    <scope>IDENTIFICATION</scope>
</reference>
<dbReference type="InterPro" id="IPR016197">
    <property type="entry name" value="Chromo-like_dom_sf"/>
</dbReference>
<dbReference type="PANTHER" id="PTHR46389:SF3">
    <property type="entry name" value="POLYCOMB GROUP PROTEIN PC"/>
    <property type="match status" value="1"/>
</dbReference>
<dbReference type="InterPro" id="IPR052458">
    <property type="entry name" value="PcG_PRC1-like_component"/>
</dbReference>
<evidence type="ECO:0000313" key="7">
    <source>
        <dbReference type="WBParaSite" id="sdigi.contig1.g41.t1"/>
    </source>
</evidence>
<accession>A0A915PC35</accession>
<dbReference type="Pfam" id="PF00385">
    <property type="entry name" value="Chromo"/>
    <property type="match status" value="1"/>
</dbReference>
<dbReference type="InterPro" id="IPR017984">
    <property type="entry name" value="Chromo_dom_subgr"/>
</dbReference>
<evidence type="ECO:0000256" key="3">
    <source>
        <dbReference type="SAM" id="Coils"/>
    </source>
</evidence>
<keyword evidence="6" id="KW-1185">Reference proteome</keyword>
<sequence length="468" mass="52439">MDPLDGQDVYAAEKILKSRTRKGKTEYLIKWKGWSNQHNTWEPSSNILNENLFTESGFSIPSGFKGGSRRGTKRSNRGRKRKVKEISDSDDSDGDNQSYEDEGASESRSEGSEISLRSSTHSRPGTPLVVVGEPTGESAKSVSKPRKRGPKSKKTLNDIPSTSVSILKTKETNGDEENKLDVKELKEEKTDKEQTAEECREREVERELDEKEMEVKCSTSKTKLNLSDILDTDNIGKDNCALSEAEIFRIIKDDVSDSAGGKNVENKVEVKLKKPEVFEGRSGSVQVVSNGQEQIISRLAFVVEGTSGLSQSSEQLQLHDYGDSDESRIRVIADQLKNETKIWTDANNTRFESFQYNGTHTITEVTVNQHTVPIIEFDFWLMFTRLDKLISFANCAMSVKLGIEGYCKGRAVVPWGRVLPTALTQSDWAEAEVMLRFRCCKRHVAASETPLVLTLHSTTPLANRFVKR</sequence>
<dbReference type="SUPFAM" id="SSF54160">
    <property type="entry name" value="Chromo domain-like"/>
    <property type="match status" value="1"/>
</dbReference>
<proteinExistence type="predicted"/>
<dbReference type="GO" id="GO:0000122">
    <property type="term" value="P:negative regulation of transcription by RNA polymerase II"/>
    <property type="evidence" value="ECO:0007669"/>
    <property type="project" value="TreeGrafter"/>
</dbReference>